<dbReference type="GO" id="GO:0003677">
    <property type="term" value="F:DNA binding"/>
    <property type="evidence" value="ECO:0007669"/>
    <property type="project" value="UniProtKB-KW"/>
</dbReference>
<dbReference type="KEGG" id="lpav:PLANPX_4060"/>
<keyword evidence="2" id="KW-0238">DNA-binding</keyword>
<protein>
    <recommendedName>
        <fullName evidence="6">Resolvase/invertase-type recombinase catalytic domain-containing protein</fullName>
    </recommendedName>
</protein>
<evidence type="ECO:0000256" key="4">
    <source>
        <dbReference type="PIRSR" id="PIRSR606118-50"/>
    </source>
</evidence>
<evidence type="ECO:0000256" key="2">
    <source>
        <dbReference type="ARBA" id="ARBA00023125"/>
    </source>
</evidence>
<dbReference type="PANTHER" id="PTHR30461">
    <property type="entry name" value="DNA-INVERTASE FROM LAMBDOID PROPHAGE"/>
    <property type="match status" value="1"/>
</dbReference>
<evidence type="ECO:0000259" key="6">
    <source>
        <dbReference type="PROSITE" id="PS51736"/>
    </source>
</evidence>
<reference evidence="8" key="1">
    <citation type="submission" date="2019-10" db="EMBL/GenBank/DDBJ databases">
        <title>Lacipirellula parvula gen. nov., sp. nov., representing a lineage of planctomycetes widespread in freshwater anoxic habitats, and description of the family Lacipirellulaceae.</title>
        <authorList>
            <person name="Dedysh S.N."/>
            <person name="Kulichevskaya I.S."/>
            <person name="Beletsky A.V."/>
            <person name="Rakitin A.L."/>
            <person name="Mardanov A.V."/>
            <person name="Ivanova A.A."/>
            <person name="Saltykova V.X."/>
            <person name="Rijpstra W.I.C."/>
            <person name="Sinninghe Damste J.S."/>
            <person name="Ravin N.V."/>
        </authorList>
    </citation>
    <scope>NUCLEOTIDE SEQUENCE [LARGE SCALE GENOMIC DNA]</scope>
    <source>
        <strain evidence="8">PX69</strain>
    </source>
</reference>
<dbReference type="Proteomes" id="UP000326837">
    <property type="component" value="Chromosome"/>
</dbReference>
<accession>A0A5K7XD99</accession>
<dbReference type="PANTHER" id="PTHR30461:SF2">
    <property type="entry name" value="SERINE RECOMBINASE PINE-RELATED"/>
    <property type="match status" value="1"/>
</dbReference>
<evidence type="ECO:0000256" key="1">
    <source>
        <dbReference type="ARBA" id="ARBA00022908"/>
    </source>
</evidence>
<dbReference type="GO" id="GO:0000150">
    <property type="term" value="F:DNA strand exchange activity"/>
    <property type="evidence" value="ECO:0007669"/>
    <property type="project" value="InterPro"/>
</dbReference>
<evidence type="ECO:0000256" key="3">
    <source>
        <dbReference type="ARBA" id="ARBA00023172"/>
    </source>
</evidence>
<dbReference type="CDD" id="cd03768">
    <property type="entry name" value="SR_ResInv"/>
    <property type="match status" value="1"/>
</dbReference>
<dbReference type="PROSITE" id="PS51736">
    <property type="entry name" value="RECOMBINASES_3"/>
    <property type="match status" value="1"/>
</dbReference>
<dbReference type="SMART" id="SM00857">
    <property type="entry name" value="Resolvase"/>
    <property type="match status" value="1"/>
</dbReference>
<keyword evidence="3" id="KW-0233">DNA recombination</keyword>
<dbReference type="InterPro" id="IPR006118">
    <property type="entry name" value="Recombinase_CS"/>
</dbReference>
<feature type="domain" description="Resolvase/invertase-type recombinase catalytic" evidence="6">
    <location>
        <begin position="6"/>
        <end position="148"/>
    </location>
</feature>
<keyword evidence="1" id="KW-0229">DNA integration</keyword>
<dbReference type="PROSITE" id="PS00397">
    <property type="entry name" value="RECOMBINASES_1"/>
    <property type="match status" value="1"/>
</dbReference>
<dbReference type="EMBL" id="AP021861">
    <property type="protein sequence ID" value="BBO34448.1"/>
    <property type="molecule type" value="Genomic_DNA"/>
</dbReference>
<dbReference type="Gene3D" id="3.40.50.1390">
    <property type="entry name" value="Resolvase, N-terminal catalytic domain"/>
    <property type="match status" value="1"/>
</dbReference>
<dbReference type="Pfam" id="PF00239">
    <property type="entry name" value="Resolvase"/>
    <property type="match status" value="1"/>
</dbReference>
<gene>
    <name evidence="7" type="ORF">PLANPX_4060</name>
</gene>
<feature type="active site" description="O-(5'-phospho-DNA)-serine intermediate" evidence="4 5">
    <location>
        <position position="14"/>
    </location>
</feature>
<sequence>MSRQPKVAIYARVSTDEQSPDAQLLDLREYVRLRGWEQIEEFVDVGESGSKDSRPAWSELLTKLRQRKINVLVVSAIDRVGRSLAHLVRILAEVGELNVTLISLRESFDLSTAQGRMLAGLFSVLADYELSLIKERTKAGMRSARAKGKQIGPKKRYFDVKKATEMRDRGLGQIKIARTLGVGVGRVNAWARDEYIPPPIRNRLHAAINTLEPD</sequence>
<evidence type="ECO:0000313" key="8">
    <source>
        <dbReference type="Proteomes" id="UP000326837"/>
    </source>
</evidence>
<dbReference type="InterPro" id="IPR050639">
    <property type="entry name" value="SSR_resolvase"/>
</dbReference>
<evidence type="ECO:0000313" key="7">
    <source>
        <dbReference type="EMBL" id="BBO34448.1"/>
    </source>
</evidence>
<dbReference type="GO" id="GO:0015074">
    <property type="term" value="P:DNA integration"/>
    <property type="evidence" value="ECO:0007669"/>
    <property type="project" value="UniProtKB-KW"/>
</dbReference>
<organism evidence="7 8">
    <name type="scientific">Lacipirellula parvula</name>
    <dbReference type="NCBI Taxonomy" id="2650471"/>
    <lineage>
        <taxon>Bacteria</taxon>
        <taxon>Pseudomonadati</taxon>
        <taxon>Planctomycetota</taxon>
        <taxon>Planctomycetia</taxon>
        <taxon>Pirellulales</taxon>
        <taxon>Lacipirellulaceae</taxon>
        <taxon>Lacipirellula</taxon>
    </lineage>
</organism>
<dbReference type="SUPFAM" id="SSF53041">
    <property type="entry name" value="Resolvase-like"/>
    <property type="match status" value="1"/>
</dbReference>
<dbReference type="InterPro" id="IPR036162">
    <property type="entry name" value="Resolvase-like_N_sf"/>
</dbReference>
<dbReference type="AlphaFoldDB" id="A0A5K7XD99"/>
<dbReference type="InterPro" id="IPR006119">
    <property type="entry name" value="Resolv_N"/>
</dbReference>
<keyword evidence="8" id="KW-1185">Reference proteome</keyword>
<evidence type="ECO:0000256" key="5">
    <source>
        <dbReference type="PROSITE-ProRule" id="PRU10137"/>
    </source>
</evidence>
<proteinExistence type="predicted"/>
<name>A0A5K7XD99_9BACT</name>